<keyword evidence="5" id="KW-1185">Reference proteome</keyword>
<keyword evidence="2" id="KW-0472">Membrane</keyword>
<evidence type="ECO:0000259" key="3">
    <source>
        <dbReference type="Pfam" id="PF13472"/>
    </source>
</evidence>
<keyword evidence="2" id="KW-1133">Transmembrane helix</keyword>
<feature type="region of interest" description="Disordered" evidence="1">
    <location>
        <begin position="61"/>
        <end position="262"/>
    </location>
</feature>
<feature type="compositionally biased region" description="Basic and acidic residues" evidence="1">
    <location>
        <begin position="241"/>
        <end position="260"/>
    </location>
</feature>
<gene>
    <name evidence="4" type="ORF">bsdtb5_01240</name>
</gene>
<reference evidence="4 5" key="1">
    <citation type="submission" date="2020-11" db="EMBL/GenBank/DDBJ databases">
        <title>Draft genome sequencing of a Lachnospiraceae strain isolated from anoxic soil subjected to BSD treatment.</title>
        <authorList>
            <person name="Uek A."/>
            <person name="Tonouchi A."/>
        </authorList>
    </citation>
    <scope>NUCLEOTIDE SEQUENCE [LARGE SCALE GENOMIC DNA]</scope>
    <source>
        <strain evidence="4 5">TB5</strain>
    </source>
</reference>
<evidence type="ECO:0000256" key="1">
    <source>
        <dbReference type="SAM" id="MobiDB-lite"/>
    </source>
</evidence>
<dbReference type="Proteomes" id="UP000595897">
    <property type="component" value="Chromosome"/>
</dbReference>
<proteinExistence type="predicted"/>
<dbReference type="SUPFAM" id="SSF52266">
    <property type="entry name" value="SGNH hydrolase"/>
    <property type="match status" value="1"/>
</dbReference>
<organism evidence="4 5">
    <name type="scientific">Anaeromicropila herbilytica</name>
    <dbReference type="NCBI Taxonomy" id="2785025"/>
    <lineage>
        <taxon>Bacteria</taxon>
        <taxon>Bacillati</taxon>
        <taxon>Bacillota</taxon>
        <taxon>Clostridia</taxon>
        <taxon>Lachnospirales</taxon>
        <taxon>Lachnospiraceae</taxon>
        <taxon>Anaeromicropila</taxon>
    </lineage>
</organism>
<keyword evidence="2" id="KW-0812">Transmembrane</keyword>
<evidence type="ECO:0000313" key="5">
    <source>
        <dbReference type="Proteomes" id="UP000595897"/>
    </source>
</evidence>
<evidence type="ECO:0000313" key="4">
    <source>
        <dbReference type="EMBL" id="BCN28829.1"/>
    </source>
</evidence>
<feature type="transmembrane region" description="Helical" evidence="2">
    <location>
        <begin position="12"/>
        <end position="30"/>
    </location>
</feature>
<dbReference type="InterPro" id="IPR036514">
    <property type="entry name" value="SGNH_hydro_sf"/>
</dbReference>
<evidence type="ECO:0000256" key="2">
    <source>
        <dbReference type="SAM" id="Phobius"/>
    </source>
</evidence>
<feature type="compositionally biased region" description="Basic and acidic residues" evidence="1">
    <location>
        <begin position="65"/>
        <end position="77"/>
    </location>
</feature>
<feature type="compositionally biased region" description="Basic and acidic residues" evidence="1">
    <location>
        <begin position="86"/>
        <end position="95"/>
    </location>
</feature>
<dbReference type="Pfam" id="PF13472">
    <property type="entry name" value="Lipase_GDSL_2"/>
    <property type="match status" value="1"/>
</dbReference>
<feature type="compositionally biased region" description="Basic and acidic residues" evidence="1">
    <location>
        <begin position="189"/>
        <end position="234"/>
    </location>
</feature>
<dbReference type="KEGG" id="ahb:bsdtb5_01240"/>
<sequence length="460" mass="51917">MKKLKELLKYPLLLTIIISSLLFSIIGYVGKSTIYKNYSSATLKTPQLAAVFEGIEEGKYPWNMGDKKSKHEKHNSMDPEYDVRDDDSTQNKDGSEQATGNDMVDRSASNNNEKTNDSVDSGEKIHSVDASKDSKDKVSHNNLIDKEKSTSKADNKNKEKEVKGKEKQAKNNLTDKGKTSKNKASAKVLKADTKGEKKDSSAAVAKKDSNKDSTKVINQDTKKDSKNDIGHDTKQNTNQDTKQDVKQYTKKEEAQSEDNSKTYSFQSVPKSYFDDALFIGDSRTVGLSEYSGWKKPTYFANVGLTIYDVMDKKVAKLNGQQMTIGRALTKKSFKKIYIMLGINELGRGTAKSFAEEYKKVIGKIHELQPNSIIYIQAIMNVTKKKSDTDPIFNNKNIRTRNEHIKKLANNKNIFYIDVNEAITDRTGGIPQKYTFDNIHLKAAYYKIWTKFLMKHGIVVK</sequence>
<dbReference type="Gene3D" id="3.40.50.1110">
    <property type="entry name" value="SGNH hydrolase"/>
    <property type="match status" value="1"/>
</dbReference>
<feature type="domain" description="SGNH hydrolase-type esterase" evidence="3">
    <location>
        <begin position="278"/>
        <end position="447"/>
    </location>
</feature>
<feature type="compositionally biased region" description="Basic and acidic residues" evidence="1">
    <location>
        <begin position="114"/>
        <end position="178"/>
    </location>
</feature>
<dbReference type="EMBL" id="AP024169">
    <property type="protein sequence ID" value="BCN28829.1"/>
    <property type="molecule type" value="Genomic_DNA"/>
</dbReference>
<protein>
    <recommendedName>
        <fullName evidence="3">SGNH hydrolase-type esterase domain-containing protein</fullName>
    </recommendedName>
</protein>
<dbReference type="RefSeq" id="WP_271714137.1">
    <property type="nucleotide sequence ID" value="NZ_AP024169.1"/>
</dbReference>
<dbReference type="InterPro" id="IPR013830">
    <property type="entry name" value="SGNH_hydro"/>
</dbReference>
<name>A0A7R7EHK0_9FIRM</name>
<dbReference type="AlphaFoldDB" id="A0A7R7EHK0"/>
<accession>A0A7R7EHK0</accession>